<keyword evidence="17" id="KW-1185">Reference proteome</keyword>
<evidence type="ECO:0000256" key="8">
    <source>
        <dbReference type="ARBA" id="ARBA00023125"/>
    </source>
</evidence>
<evidence type="ECO:0000256" key="13">
    <source>
        <dbReference type="PROSITE-ProRule" id="PRU00042"/>
    </source>
</evidence>
<dbReference type="FunFam" id="3.30.160.60:FF:000862">
    <property type="entry name" value="zinc finger protein 697"/>
    <property type="match status" value="1"/>
</dbReference>
<evidence type="ECO:0000256" key="4">
    <source>
        <dbReference type="ARBA" id="ARBA00022737"/>
    </source>
</evidence>
<dbReference type="FunFam" id="3.30.160.60:FF:002090">
    <property type="entry name" value="Zinc finger protein 473"/>
    <property type="match status" value="1"/>
</dbReference>
<evidence type="ECO:0000256" key="1">
    <source>
        <dbReference type="ARBA" id="ARBA00004123"/>
    </source>
</evidence>
<feature type="compositionally biased region" description="Basic and acidic residues" evidence="14">
    <location>
        <begin position="44"/>
        <end position="55"/>
    </location>
</feature>
<evidence type="ECO:0000256" key="7">
    <source>
        <dbReference type="ARBA" id="ARBA00023015"/>
    </source>
</evidence>
<dbReference type="Pfam" id="PF00096">
    <property type="entry name" value="zf-C2H2"/>
    <property type="match status" value="9"/>
</dbReference>
<feature type="compositionally biased region" description="Basic and acidic residues" evidence="14">
    <location>
        <begin position="87"/>
        <end position="101"/>
    </location>
</feature>
<dbReference type="FunFam" id="3.30.160.60:FF:000446">
    <property type="entry name" value="Zinc finger protein"/>
    <property type="match status" value="1"/>
</dbReference>
<evidence type="ECO:0000313" key="16">
    <source>
        <dbReference type="Ensembl" id="ENSSOCP00000023388.1"/>
    </source>
</evidence>
<evidence type="ECO:0000256" key="14">
    <source>
        <dbReference type="SAM" id="MobiDB-lite"/>
    </source>
</evidence>
<evidence type="ECO:0000256" key="12">
    <source>
        <dbReference type="ARBA" id="ARBA00062613"/>
    </source>
</evidence>
<feature type="domain" description="C2H2-type" evidence="15">
    <location>
        <begin position="250"/>
        <end position="278"/>
    </location>
</feature>
<evidence type="ECO:0000256" key="6">
    <source>
        <dbReference type="ARBA" id="ARBA00022833"/>
    </source>
</evidence>
<accession>A0A8D0FWN2</accession>
<comment type="function">
    <text evidence="11">Involved in histone 3'-end pre-mRNA processing by associating with U7 snRNP and interacting with SLBP/pre-mRNA complex. Increases histone 3'-end pre-mRNA processing but has no effect on U7 snRNP levels, when overexpressed. Required for cell cycle progression from G1 to S phases.</text>
</comment>
<feature type="domain" description="C2H2-type" evidence="15">
    <location>
        <begin position="222"/>
        <end position="249"/>
    </location>
</feature>
<feature type="domain" description="C2H2-type" evidence="15">
    <location>
        <begin position="478"/>
        <end position="505"/>
    </location>
</feature>
<feature type="domain" description="C2H2-type" evidence="15">
    <location>
        <begin position="450"/>
        <end position="477"/>
    </location>
</feature>
<feature type="domain" description="C2H2-type" evidence="15">
    <location>
        <begin position="506"/>
        <end position="528"/>
    </location>
</feature>
<dbReference type="InterPro" id="IPR050636">
    <property type="entry name" value="C2H2-ZF_domain-containing"/>
</dbReference>
<dbReference type="Proteomes" id="UP000694551">
    <property type="component" value="Unplaced"/>
</dbReference>
<reference evidence="16" key="2">
    <citation type="submission" date="2025-09" db="UniProtKB">
        <authorList>
            <consortium name="Ensembl"/>
        </authorList>
    </citation>
    <scope>IDENTIFICATION</scope>
</reference>
<dbReference type="AlphaFoldDB" id="A0A8D0FWN2"/>
<dbReference type="InterPro" id="IPR036236">
    <property type="entry name" value="Znf_C2H2_sf"/>
</dbReference>
<keyword evidence="8" id="KW-0238">DNA-binding</keyword>
<evidence type="ECO:0000256" key="2">
    <source>
        <dbReference type="ARBA" id="ARBA00006991"/>
    </source>
</evidence>
<keyword evidence="5 13" id="KW-0863">Zinc-finger</keyword>
<feature type="domain" description="C2H2-type" evidence="15">
    <location>
        <begin position="534"/>
        <end position="562"/>
    </location>
</feature>
<dbReference type="FunFam" id="3.30.160.60:FF:000212">
    <property type="entry name" value="zinc finger protein 382 isoform X2"/>
    <property type="match status" value="1"/>
</dbReference>
<feature type="domain" description="C2H2-type" evidence="15">
    <location>
        <begin position="337"/>
        <end position="364"/>
    </location>
</feature>
<evidence type="ECO:0000256" key="9">
    <source>
        <dbReference type="ARBA" id="ARBA00023163"/>
    </source>
</evidence>
<dbReference type="GO" id="GO:0008270">
    <property type="term" value="F:zinc ion binding"/>
    <property type="evidence" value="ECO:0007669"/>
    <property type="project" value="UniProtKB-KW"/>
</dbReference>
<evidence type="ECO:0000259" key="15">
    <source>
        <dbReference type="PROSITE" id="PS50157"/>
    </source>
</evidence>
<keyword evidence="9" id="KW-0804">Transcription</keyword>
<dbReference type="FunFam" id="3.30.160.60:FF:000295">
    <property type="entry name" value="zinc finger protein 19"/>
    <property type="match status" value="1"/>
</dbReference>
<feature type="domain" description="C2H2-type" evidence="15">
    <location>
        <begin position="167"/>
        <end position="194"/>
    </location>
</feature>
<comment type="subunit">
    <text evidence="12">Interacts with the SLBP/pre-mRNA complex but not with SLBP alone. Interacts with LSM11 in a U7 snRNP-dependent manner.</text>
</comment>
<keyword evidence="6" id="KW-0862">Zinc</keyword>
<evidence type="ECO:0000256" key="10">
    <source>
        <dbReference type="ARBA" id="ARBA00023242"/>
    </source>
</evidence>
<dbReference type="FunFam" id="3.30.160.60:FF:000358">
    <property type="entry name" value="zinc finger protein 24"/>
    <property type="match status" value="1"/>
</dbReference>
<evidence type="ECO:0000256" key="3">
    <source>
        <dbReference type="ARBA" id="ARBA00022723"/>
    </source>
</evidence>
<dbReference type="GO" id="GO:0005634">
    <property type="term" value="C:nucleus"/>
    <property type="evidence" value="ECO:0007669"/>
    <property type="project" value="UniProtKB-SubCell"/>
</dbReference>
<organism evidence="16 17">
    <name type="scientific">Strix occidentalis caurina</name>
    <name type="common">northern spotted owl</name>
    <dbReference type="NCBI Taxonomy" id="311401"/>
    <lineage>
        <taxon>Eukaryota</taxon>
        <taxon>Metazoa</taxon>
        <taxon>Chordata</taxon>
        <taxon>Craniata</taxon>
        <taxon>Vertebrata</taxon>
        <taxon>Euteleostomi</taxon>
        <taxon>Archelosauria</taxon>
        <taxon>Archosauria</taxon>
        <taxon>Dinosauria</taxon>
        <taxon>Saurischia</taxon>
        <taxon>Theropoda</taxon>
        <taxon>Coelurosauria</taxon>
        <taxon>Aves</taxon>
        <taxon>Neognathae</taxon>
        <taxon>Neoaves</taxon>
        <taxon>Telluraves</taxon>
        <taxon>Strigiformes</taxon>
        <taxon>Strigidae</taxon>
        <taxon>Strix</taxon>
    </lineage>
</organism>
<dbReference type="GO" id="GO:0003677">
    <property type="term" value="F:DNA binding"/>
    <property type="evidence" value="ECO:0007669"/>
    <property type="project" value="UniProtKB-KW"/>
</dbReference>
<dbReference type="FunFam" id="3.30.160.60:FF:000340">
    <property type="entry name" value="zinc finger protein 473 isoform X1"/>
    <property type="match status" value="1"/>
</dbReference>
<protein>
    <recommendedName>
        <fullName evidence="15">C2H2-type domain-containing protein</fullName>
    </recommendedName>
</protein>
<keyword evidence="4" id="KW-0677">Repeat</keyword>
<feature type="compositionally biased region" description="Basic and acidic residues" evidence="14">
    <location>
        <begin position="117"/>
        <end position="140"/>
    </location>
</feature>
<comment type="similarity">
    <text evidence="2">Belongs to the krueppel C2H2-type zinc-finger protein family.</text>
</comment>
<dbReference type="SUPFAM" id="SSF57667">
    <property type="entry name" value="beta-beta-alpha zinc fingers"/>
    <property type="match status" value="8"/>
</dbReference>
<dbReference type="PANTHER" id="PTHR47772">
    <property type="entry name" value="ZINC FINGER PROTEIN 200"/>
    <property type="match status" value="1"/>
</dbReference>
<keyword evidence="3" id="KW-0479">Metal-binding</keyword>
<dbReference type="PANTHER" id="PTHR47772:SF13">
    <property type="entry name" value="GASTRULA ZINC FINGER PROTEIN XLCGF49.1-LIKE-RELATED"/>
    <property type="match status" value="1"/>
</dbReference>
<feature type="domain" description="C2H2-type" evidence="15">
    <location>
        <begin position="309"/>
        <end position="336"/>
    </location>
</feature>
<feature type="domain" description="C2H2-type" evidence="15">
    <location>
        <begin position="393"/>
        <end position="421"/>
    </location>
</feature>
<evidence type="ECO:0000313" key="17">
    <source>
        <dbReference type="Proteomes" id="UP000694551"/>
    </source>
</evidence>
<reference evidence="16" key="1">
    <citation type="submission" date="2025-08" db="UniProtKB">
        <authorList>
            <consortium name="Ensembl"/>
        </authorList>
    </citation>
    <scope>IDENTIFICATION</scope>
</reference>
<comment type="subcellular location">
    <subcellularLocation>
        <location evidence="1">Nucleus</location>
    </subcellularLocation>
</comment>
<dbReference type="SMART" id="SM00355">
    <property type="entry name" value="ZnF_C2H2"/>
    <property type="match status" value="12"/>
</dbReference>
<dbReference type="FunFam" id="3.30.160.60:FF:000690">
    <property type="entry name" value="Zinc finger protein 354C"/>
    <property type="match status" value="1"/>
</dbReference>
<proteinExistence type="inferred from homology"/>
<dbReference type="FunFam" id="3.30.160.60:FF:001498">
    <property type="entry name" value="Zinc finger protein 404"/>
    <property type="match status" value="1"/>
</dbReference>
<evidence type="ECO:0000256" key="5">
    <source>
        <dbReference type="ARBA" id="ARBA00022771"/>
    </source>
</evidence>
<dbReference type="Ensembl" id="ENSSOCT00000023970.1">
    <property type="protein sequence ID" value="ENSSOCP00000023388.1"/>
    <property type="gene ID" value="ENSSOCG00000017263.1"/>
</dbReference>
<dbReference type="PROSITE" id="PS00028">
    <property type="entry name" value="ZINC_FINGER_C2H2_1"/>
    <property type="match status" value="10"/>
</dbReference>
<dbReference type="FunFam" id="3.30.160.60:FF:000052">
    <property type="entry name" value="zinc finger protein 546 isoform X1"/>
    <property type="match status" value="1"/>
</dbReference>
<feature type="region of interest" description="Disordered" evidence="14">
    <location>
        <begin position="78"/>
        <end position="162"/>
    </location>
</feature>
<keyword evidence="10" id="KW-0539">Nucleus</keyword>
<dbReference type="PROSITE" id="PS50157">
    <property type="entry name" value="ZINC_FINGER_C2H2_2"/>
    <property type="match status" value="11"/>
</dbReference>
<evidence type="ECO:0000256" key="11">
    <source>
        <dbReference type="ARBA" id="ARBA00054787"/>
    </source>
</evidence>
<keyword evidence="7" id="KW-0805">Transcription regulation</keyword>
<name>A0A8D0FWN2_STROC</name>
<feature type="region of interest" description="Disordered" evidence="14">
    <location>
        <begin position="1"/>
        <end position="58"/>
    </location>
</feature>
<dbReference type="Gene3D" id="3.30.160.60">
    <property type="entry name" value="Classic Zinc Finger"/>
    <property type="match status" value="11"/>
</dbReference>
<sequence length="601" mass="69051">MPEQGRSVRSPPPEEEGVREGLGGSQVPSGLKAQHGAKGQGHAGCEKEEKGREGAEQAETWSRWLLFMCLQSPQLSPFGLPTGAGTDKQKEEQCQPREEQRGMLQGPEEEPQSPTVDVEHDGQQQPDDTKGSHGPREHQKSSFQGTCGEDSQEDTTQAQSSSREKEYKCEHCGKFFTWRSNLSHHQQIHRGVRPYNCCDCWKKLWDSWKLVCHRRTHIKKPFVCTTCGKRFSFISHLSRHQLVHTGDRPYTCSDCGKSFRQHCHLLRHHLTIHNCESSGGAIKRRGGGLGVGIGQILVRNCSPREKEQYKCEHCGKVFTSRSNLSCHQQIHRGEKPFKCQDCGKSFTQRSILLCHQKIHTKEKPFPCTTCGKCFSVNSSLRKHQRIHTGERRYPCSHCGKRFHQSYNLKRHQRTVHVGETPRKCSFKGTYAEDPQEDTTQPWITSRGKKYKCKDCGKVYTLGCNLSRHRRIHRGEKPFQCQDCGKSFTRRLNFLSHQRAHTREQPYVCTTCGKRFSWRSSIFRHQQIHMVKTLDPSSRCKKRFHQSYNLRRHQQTLHKGECSVDIYSHIMSFSAIKCRKGGLRGGLVRNWLSIHLPMGRGE</sequence>
<feature type="domain" description="C2H2-type" evidence="15">
    <location>
        <begin position="365"/>
        <end position="392"/>
    </location>
</feature>
<dbReference type="InterPro" id="IPR013087">
    <property type="entry name" value="Znf_C2H2_type"/>
</dbReference>